<protein>
    <submittedName>
        <fullName evidence="1">Uncharacterized protein</fullName>
    </submittedName>
</protein>
<reference evidence="1" key="1">
    <citation type="submission" date="2018-10" db="EMBL/GenBank/DDBJ databases">
        <title>Hidden diversity of soil giant viruses.</title>
        <authorList>
            <person name="Schulz F."/>
            <person name="Alteio L."/>
            <person name="Goudeau D."/>
            <person name="Ryan E.M."/>
            <person name="Malmstrom R.R."/>
            <person name="Blanchard J."/>
            <person name="Woyke T."/>
        </authorList>
    </citation>
    <scope>NUCLEOTIDE SEQUENCE</scope>
    <source>
        <strain evidence="1">HYV1</strain>
    </source>
</reference>
<proteinExistence type="predicted"/>
<dbReference type="EMBL" id="MK072402">
    <property type="protein sequence ID" value="AYV84240.1"/>
    <property type="molecule type" value="Genomic_DNA"/>
</dbReference>
<name>A0A3G5AAH6_9VIRU</name>
<organism evidence="1">
    <name type="scientific">Hyperionvirus sp</name>
    <dbReference type="NCBI Taxonomy" id="2487770"/>
    <lineage>
        <taxon>Viruses</taxon>
        <taxon>Varidnaviria</taxon>
        <taxon>Bamfordvirae</taxon>
        <taxon>Nucleocytoviricota</taxon>
        <taxon>Megaviricetes</taxon>
        <taxon>Imitervirales</taxon>
        <taxon>Mimiviridae</taxon>
        <taxon>Klosneuvirinae</taxon>
    </lineage>
</organism>
<sequence length="32" mass="3541">MLTFCFLFNFLGGWGGISGGKVEFFLCECMGE</sequence>
<gene>
    <name evidence="1" type="ORF">Hyperionvirus20_18</name>
</gene>
<accession>A0A3G5AAH6</accession>
<evidence type="ECO:0000313" key="1">
    <source>
        <dbReference type="EMBL" id="AYV84240.1"/>
    </source>
</evidence>